<name>A0A485KZ43_9STRA</name>
<dbReference type="PANTHER" id="PTHR31326:SF1">
    <property type="entry name" value="PROTEIN CLT2, CHLOROPLASTIC"/>
    <property type="match status" value="1"/>
</dbReference>
<feature type="region of interest" description="Disordered" evidence="7">
    <location>
        <begin position="376"/>
        <end position="406"/>
    </location>
</feature>
<keyword evidence="3" id="KW-0813">Transport</keyword>
<dbReference type="OrthoDB" id="416555at2759"/>
<feature type="transmembrane region" description="Helical" evidence="8">
    <location>
        <begin position="39"/>
        <end position="60"/>
    </location>
</feature>
<feature type="transmembrane region" description="Helical" evidence="8">
    <location>
        <begin position="80"/>
        <end position="98"/>
    </location>
</feature>
<dbReference type="PANTHER" id="PTHR31326">
    <property type="entry name" value="PROTEIN CLT2, CHLOROPLASTIC"/>
    <property type="match status" value="1"/>
</dbReference>
<dbReference type="AlphaFoldDB" id="A0A485KZ43"/>
<feature type="transmembrane region" description="Helical" evidence="8">
    <location>
        <begin position="166"/>
        <end position="186"/>
    </location>
</feature>
<reference evidence="10 11" key="1">
    <citation type="submission" date="2019-03" db="EMBL/GenBank/DDBJ databases">
        <authorList>
            <person name="Gaulin E."/>
            <person name="Dumas B."/>
        </authorList>
    </citation>
    <scope>NUCLEOTIDE SEQUENCE [LARGE SCALE GENOMIC DNA]</scope>
    <source>
        <strain evidence="10">CBS 568.67</strain>
    </source>
</reference>
<proteinExistence type="inferred from homology"/>
<dbReference type="GO" id="GO:0016020">
    <property type="term" value="C:membrane"/>
    <property type="evidence" value="ECO:0007669"/>
    <property type="project" value="UniProtKB-SubCell"/>
</dbReference>
<comment type="similarity">
    <text evidence="2">Belongs to the CRT-like transporter family.</text>
</comment>
<evidence type="ECO:0000256" key="8">
    <source>
        <dbReference type="SAM" id="Phobius"/>
    </source>
</evidence>
<keyword evidence="11" id="KW-1185">Reference proteome</keyword>
<accession>A0A485KZ43</accession>
<comment type="subcellular location">
    <subcellularLocation>
        <location evidence="1">Membrane</location>
        <topology evidence="1">Multi-pass membrane protein</topology>
    </subcellularLocation>
</comment>
<organism evidence="10 11">
    <name type="scientific">Aphanomyces stellatus</name>
    <dbReference type="NCBI Taxonomy" id="120398"/>
    <lineage>
        <taxon>Eukaryota</taxon>
        <taxon>Sar</taxon>
        <taxon>Stramenopiles</taxon>
        <taxon>Oomycota</taxon>
        <taxon>Saprolegniomycetes</taxon>
        <taxon>Saprolegniales</taxon>
        <taxon>Verrucalvaceae</taxon>
        <taxon>Aphanomyces</taxon>
    </lineage>
</organism>
<keyword evidence="5 8" id="KW-1133">Transmembrane helix</keyword>
<feature type="transmembrane region" description="Helical" evidence="8">
    <location>
        <begin position="323"/>
        <end position="342"/>
    </location>
</feature>
<sequence length="406" mass="46279">MIKMSWADSKLVVGLVVLILSRSVDRVYYTRITYDYNEFLWYFSNIICPVAYIVTSWPVVWYKLWFTEEITPEMKAFPHYKFAIMGLFDTLYNLLTAFPTPHIGGNMSNALNQLNLPFNMILSAILLSTRYKRSHYMGAILVLYGAMVTMIPIFRGEVASNMPDPSFFWIAFYVVGLLPAAGSNVYKEIGLKDVDLDIWYANAWISTYQILWGVLTMWTIQIPAFSDPPVSFSEFPNYVAQAHNCFLGNAVEFNGATIACNNGVFLTFLWYIFFNCVYNQIMLYVFKEGSSVMFVVSSAVCLPLTDVLYMVPFLAGPKASQTFTIYDGFALFVLIMGMMVYHSEKEERVDNKAHKSLEKSPMFSSPSMRQAQLMRGRRATNRQPTKAASFKPSVKYGTSQDTNNIV</sequence>
<evidence type="ECO:0000313" key="9">
    <source>
        <dbReference type="EMBL" id="KAF0695381.1"/>
    </source>
</evidence>
<feature type="compositionally biased region" description="Polar residues" evidence="7">
    <location>
        <begin position="396"/>
        <end position="406"/>
    </location>
</feature>
<evidence type="ECO:0000256" key="1">
    <source>
        <dbReference type="ARBA" id="ARBA00004141"/>
    </source>
</evidence>
<evidence type="ECO:0000256" key="5">
    <source>
        <dbReference type="ARBA" id="ARBA00022989"/>
    </source>
</evidence>
<keyword evidence="6 8" id="KW-0472">Membrane</keyword>
<protein>
    <submittedName>
        <fullName evidence="10">Aste57867_13815 protein</fullName>
    </submittedName>
</protein>
<feature type="transmembrane region" description="Helical" evidence="8">
    <location>
        <begin position="198"/>
        <end position="220"/>
    </location>
</feature>
<feature type="transmembrane region" description="Helical" evidence="8">
    <location>
        <begin position="136"/>
        <end position="154"/>
    </location>
</feature>
<evidence type="ECO:0000256" key="2">
    <source>
        <dbReference type="ARBA" id="ARBA00006690"/>
    </source>
</evidence>
<dbReference type="Proteomes" id="UP000332933">
    <property type="component" value="Unassembled WGS sequence"/>
</dbReference>
<evidence type="ECO:0000313" key="10">
    <source>
        <dbReference type="EMBL" id="VFT90647.1"/>
    </source>
</evidence>
<dbReference type="EMBL" id="VJMH01005482">
    <property type="protein sequence ID" value="KAF0695381.1"/>
    <property type="molecule type" value="Genomic_DNA"/>
</dbReference>
<evidence type="ECO:0000256" key="7">
    <source>
        <dbReference type="SAM" id="MobiDB-lite"/>
    </source>
</evidence>
<reference evidence="9" key="2">
    <citation type="submission" date="2019-06" db="EMBL/GenBank/DDBJ databases">
        <title>Genomics analysis of Aphanomyces spp. identifies a new class of oomycete effector associated with host adaptation.</title>
        <authorList>
            <person name="Gaulin E."/>
        </authorList>
    </citation>
    <scope>NUCLEOTIDE SEQUENCE</scope>
    <source>
        <strain evidence="9">CBS 578.67</strain>
    </source>
</reference>
<feature type="transmembrane region" description="Helical" evidence="8">
    <location>
        <begin position="293"/>
        <end position="311"/>
    </location>
</feature>
<dbReference type="Pfam" id="PF08627">
    <property type="entry name" value="CRT-like"/>
    <property type="match status" value="1"/>
</dbReference>
<evidence type="ECO:0000256" key="6">
    <source>
        <dbReference type="ARBA" id="ARBA00023136"/>
    </source>
</evidence>
<keyword evidence="4 8" id="KW-0812">Transmembrane</keyword>
<dbReference type="EMBL" id="CAADRA010005503">
    <property type="protein sequence ID" value="VFT90647.1"/>
    <property type="molecule type" value="Genomic_DNA"/>
</dbReference>
<dbReference type="InterPro" id="IPR013936">
    <property type="entry name" value="CRT-like"/>
</dbReference>
<evidence type="ECO:0000256" key="3">
    <source>
        <dbReference type="ARBA" id="ARBA00022448"/>
    </source>
</evidence>
<gene>
    <name evidence="10" type="primary">Aste57867_13815</name>
    <name evidence="9" type="ORF">As57867_013765</name>
    <name evidence="10" type="ORF">ASTE57867_13815</name>
</gene>
<evidence type="ECO:0000313" key="11">
    <source>
        <dbReference type="Proteomes" id="UP000332933"/>
    </source>
</evidence>
<evidence type="ECO:0000256" key="4">
    <source>
        <dbReference type="ARBA" id="ARBA00022692"/>
    </source>
</evidence>